<evidence type="ECO:0000313" key="4">
    <source>
        <dbReference type="Proteomes" id="UP000780801"/>
    </source>
</evidence>
<keyword evidence="4" id="KW-1185">Reference proteome</keyword>
<proteinExistence type="predicted"/>
<dbReference type="Proteomes" id="UP000780801">
    <property type="component" value="Unassembled WGS sequence"/>
</dbReference>
<keyword evidence="2" id="KW-0732">Signal</keyword>
<dbReference type="AlphaFoldDB" id="A0A9P6KI37"/>
<feature type="signal peptide" evidence="2">
    <location>
        <begin position="1"/>
        <end position="19"/>
    </location>
</feature>
<dbReference type="OrthoDB" id="2430862at2759"/>
<feature type="region of interest" description="Disordered" evidence="1">
    <location>
        <begin position="148"/>
        <end position="181"/>
    </location>
</feature>
<comment type="caution">
    <text evidence="3">The sequence shown here is derived from an EMBL/GenBank/DDBJ whole genome shotgun (WGS) entry which is preliminary data.</text>
</comment>
<evidence type="ECO:0000256" key="2">
    <source>
        <dbReference type="SAM" id="SignalP"/>
    </source>
</evidence>
<feature type="compositionally biased region" description="Polar residues" evidence="1">
    <location>
        <begin position="148"/>
        <end position="169"/>
    </location>
</feature>
<accession>A0A9P6KI37</accession>
<evidence type="ECO:0000313" key="3">
    <source>
        <dbReference type="EMBL" id="KAF9585806.1"/>
    </source>
</evidence>
<gene>
    <name evidence="3" type="ORF">BGW38_000658</name>
</gene>
<evidence type="ECO:0000256" key="1">
    <source>
        <dbReference type="SAM" id="MobiDB-lite"/>
    </source>
</evidence>
<name>A0A9P6KI37_9FUNG</name>
<sequence length="201" mass="19946">MKFTSAIATLLTVAAVTHAQEPAPLNVIPIEANACSNCSFAALPKEPTCAALSAEDYSLVNNVFKDSAVHLEALGAAIKKDNVKKCLCSWILGVFSGSGSSCLLSDSAGAAPACSEAQKNEAIQRSAPFSSLVNCSSVGVAFPTIGTNGTQTPVNSPNTAAGTNPSGQGNKAGGAASTSHSSNAPLIVSVIAVAIAAAVGL</sequence>
<reference evidence="3" key="1">
    <citation type="journal article" date="2020" name="Fungal Divers.">
        <title>Resolving the Mortierellaceae phylogeny through synthesis of multi-gene phylogenetics and phylogenomics.</title>
        <authorList>
            <person name="Vandepol N."/>
            <person name="Liber J."/>
            <person name="Desiro A."/>
            <person name="Na H."/>
            <person name="Kennedy M."/>
            <person name="Barry K."/>
            <person name="Grigoriev I.V."/>
            <person name="Miller A.N."/>
            <person name="O'Donnell K."/>
            <person name="Stajich J.E."/>
            <person name="Bonito G."/>
        </authorList>
    </citation>
    <scope>NUCLEOTIDE SEQUENCE</scope>
    <source>
        <strain evidence="3">KOD1015</strain>
    </source>
</reference>
<feature type="chain" id="PRO_5040215297" evidence="2">
    <location>
        <begin position="20"/>
        <end position="201"/>
    </location>
</feature>
<organism evidence="3 4">
    <name type="scientific">Lunasporangiospora selenospora</name>
    <dbReference type="NCBI Taxonomy" id="979761"/>
    <lineage>
        <taxon>Eukaryota</taxon>
        <taxon>Fungi</taxon>
        <taxon>Fungi incertae sedis</taxon>
        <taxon>Mucoromycota</taxon>
        <taxon>Mortierellomycotina</taxon>
        <taxon>Mortierellomycetes</taxon>
        <taxon>Mortierellales</taxon>
        <taxon>Mortierellaceae</taxon>
        <taxon>Lunasporangiospora</taxon>
    </lineage>
</organism>
<protein>
    <submittedName>
        <fullName evidence="3">Uncharacterized protein</fullName>
    </submittedName>
</protein>
<dbReference type="EMBL" id="JAABOA010000119">
    <property type="protein sequence ID" value="KAF9585806.1"/>
    <property type="molecule type" value="Genomic_DNA"/>
</dbReference>